<name>A0A917ZX00_9ACTN</name>
<dbReference type="Proteomes" id="UP000641932">
    <property type="component" value="Unassembled WGS sequence"/>
</dbReference>
<feature type="compositionally biased region" description="Basic and acidic residues" evidence="1">
    <location>
        <begin position="86"/>
        <end position="101"/>
    </location>
</feature>
<reference evidence="2" key="1">
    <citation type="journal article" date="2014" name="Int. J. Syst. Evol. Microbiol.">
        <title>Complete genome sequence of Corynebacterium casei LMG S-19264T (=DSM 44701T), isolated from a smear-ripened cheese.</title>
        <authorList>
            <consortium name="US DOE Joint Genome Institute (JGI-PGF)"/>
            <person name="Walter F."/>
            <person name="Albersmeier A."/>
            <person name="Kalinowski J."/>
            <person name="Ruckert C."/>
        </authorList>
    </citation>
    <scope>NUCLEOTIDE SEQUENCE</scope>
    <source>
        <strain evidence="2">CGMCC 4.7201</strain>
    </source>
</reference>
<evidence type="ECO:0000256" key="1">
    <source>
        <dbReference type="SAM" id="MobiDB-lite"/>
    </source>
</evidence>
<evidence type="ECO:0000313" key="3">
    <source>
        <dbReference type="Proteomes" id="UP000641932"/>
    </source>
</evidence>
<reference evidence="2" key="2">
    <citation type="submission" date="2020-09" db="EMBL/GenBank/DDBJ databases">
        <authorList>
            <person name="Sun Q."/>
            <person name="Zhou Y."/>
        </authorList>
    </citation>
    <scope>NUCLEOTIDE SEQUENCE</scope>
    <source>
        <strain evidence="2">CGMCC 4.7201</strain>
    </source>
</reference>
<accession>A0A917ZX00</accession>
<keyword evidence="3" id="KW-1185">Reference proteome</keyword>
<feature type="region of interest" description="Disordered" evidence="1">
    <location>
        <begin position="1"/>
        <end position="37"/>
    </location>
</feature>
<protein>
    <submittedName>
        <fullName evidence="2">Uncharacterized protein</fullName>
    </submittedName>
</protein>
<feature type="compositionally biased region" description="Polar residues" evidence="1">
    <location>
        <begin position="73"/>
        <end position="84"/>
    </location>
</feature>
<sequence>MPDTERTVIDAAALPLPKNGVGTSTSESDDPRPTSWSLDSQRYAQLRSHISESHGGPVEAEPSSDDFLISEPRPSTSDVETSAKNMFDEYHAETDKADTPM</sequence>
<dbReference type="AlphaFoldDB" id="A0A917ZX00"/>
<organism evidence="2 3">
    <name type="scientific">Wenjunlia tyrosinilytica</name>
    <dbReference type="NCBI Taxonomy" id="1544741"/>
    <lineage>
        <taxon>Bacteria</taxon>
        <taxon>Bacillati</taxon>
        <taxon>Actinomycetota</taxon>
        <taxon>Actinomycetes</taxon>
        <taxon>Kitasatosporales</taxon>
        <taxon>Streptomycetaceae</taxon>
        <taxon>Wenjunlia</taxon>
    </lineage>
</organism>
<comment type="caution">
    <text evidence="2">The sequence shown here is derived from an EMBL/GenBank/DDBJ whole genome shotgun (WGS) entry which is preliminary data.</text>
</comment>
<dbReference type="EMBL" id="BMMS01000030">
    <property type="protein sequence ID" value="GGO96726.1"/>
    <property type="molecule type" value="Genomic_DNA"/>
</dbReference>
<dbReference type="RefSeq" id="WP_189134690.1">
    <property type="nucleotide sequence ID" value="NZ_BMMS01000030.1"/>
</dbReference>
<gene>
    <name evidence="2" type="ORF">GCM10012280_56890</name>
</gene>
<proteinExistence type="predicted"/>
<evidence type="ECO:0000313" key="2">
    <source>
        <dbReference type="EMBL" id="GGO96726.1"/>
    </source>
</evidence>
<feature type="region of interest" description="Disordered" evidence="1">
    <location>
        <begin position="49"/>
        <end position="101"/>
    </location>
</feature>